<dbReference type="AlphaFoldDB" id="A0A7R7GPB1"/>
<organism evidence="2 3">
    <name type="scientific">Mycobacterium heckeshornense</name>
    <dbReference type="NCBI Taxonomy" id="110505"/>
    <lineage>
        <taxon>Bacteria</taxon>
        <taxon>Bacillati</taxon>
        <taxon>Actinomycetota</taxon>
        <taxon>Actinomycetes</taxon>
        <taxon>Mycobacteriales</taxon>
        <taxon>Mycobacteriaceae</taxon>
        <taxon>Mycobacterium</taxon>
    </lineage>
</organism>
<gene>
    <name evidence="2" type="ORF">MHEC_00370</name>
</gene>
<evidence type="ECO:0000313" key="3">
    <source>
        <dbReference type="Proteomes" id="UP000595446"/>
    </source>
</evidence>
<proteinExistence type="predicted"/>
<protein>
    <submittedName>
        <fullName evidence="2">Uncharacterized protein</fullName>
    </submittedName>
</protein>
<name>A0A7R7GPB1_9MYCO</name>
<feature type="region of interest" description="Disordered" evidence="1">
    <location>
        <begin position="1"/>
        <end position="27"/>
    </location>
</feature>
<reference evidence="2 3" key="1">
    <citation type="submission" date="2020-12" db="EMBL/GenBank/DDBJ databases">
        <title>Complete genome sequence of Mycobacterium heckeshornense JCM 15655T, closely related to a pathogenic non-tuberculous mycobacterial species Mycobacterium xenopi.</title>
        <authorList>
            <person name="Yoshida M."/>
            <person name="Fukano H."/>
            <person name="Asakura T."/>
            <person name="Suzuki M."/>
            <person name="Hoshino Y."/>
        </authorList>
    </citation>
    <scope>NUCLEOTIDE SEQUENCE [LARGE SCALE GENOMIC DNA]</scope>
    <source>
        <strain evidence="2 3">JCM 15655</strain>
    </source>
</reference>
<evidence type="ECO:0000256" key="1">
    <source>
        <dbReference type="SAM" id="MobiDB-lite"/>
    </source>
</evidence>
<dbReference type="Proteomes" id="UP000595446">
    <property type="component" value="Chromosome"/>
</dbReference>
<evidence type="ECO:0000313" key="2">
    <source>
        <dbReference type="EMBL" id="BCO33604.1"/>
    </source>
</evidence>
<accession>A0A7R7GPB1</accession>
<sequence length="60" mass="6586">MHGLSSTLRGKARRSSSPVTGLNRPTAAQQAIQLEHVAVRELVNTCNDRKLSPHVCHKVK</sequence>
<dbReference type="EMBL" id="AP024237">
    <property type="protein sequence ID" value="BCO33604.1"/>
    <property type="molecule type" value="Genomic_DNA"/>
</dbReference>
<keyword evidence="3" id="KW-1185">Reference proteome</keyword>